<reference evidence="5 6" key="1">
    <citation type="submission" date="2024-04" db="EMBL/GenBank/DDBJ databases">
        <title>Complete genome sequence of Fusarium acuminatum.</title>
        <authorList>
            <person name="Lan B."/>
        </authorList>
    </citation>
    <scope>NUCLEOTIDE SEQUENCE [LARGE SCALE GENOMIC DNA]</scope>
    <source>
        <strain evidence="5">1A</strain>
    </source>
</reference>
<evidence type="ECO:0000256" key="3">
    <source>
        <dbReference type="SAM" id="MobiDB-lite"/>
    </source>
</evidence>
<organism evidence="5 6">
    <name type="scientific">Fusarium acuminatum</name>
    <dbReference type="NCBI Taxonomy" id="5515"/>
    <lineage>
        <taxon>Eukaryota</taxon>
        <taxon>Fungi</taxon>
        <taxon>Dikarya</taxon>
        <taxon>Ascomycota</taxon>
        <taxon>Pezizomycotina</taxon>
        <taxon>Sordariomycetes</taxon>
        <taxon>Hypocreomycetidae</taxon>
        <taxon>Hypocreales</taxon>
        <taxon>Nectriaceae</taxon>
        <taxon>Fusarium</taxon>
        <taxon>Fusarium tricinctum species complex</taxon>
    </lineage>
</organism>
<feature type="compositionally biased region" description="Basic and acidic residues" evidence="3">
    <location>
        <begin position="53"/>
        <end position="62"/>
    </location>
</feature>
<name>A0ABZ2WP66_9HYPO</name>
<dbReference type="EMBL" id="CP151260">
    <property type="protein sequence ID" value="WZH42060.1"/>
    <property type="molecule type" value="Genomic_DNA"/>
</dbReference>
<feature type="region of interest" description="Disordered" evidence="3">
    <location>
        <begin position="1"/>
        <end position="119"/>
    </location>
</feature>
<feature type="compositionally biased region" description="Polar residues" evidence="3">
    <location>
        <begin position="84"/>
        <end position="96"/>
    </location>
</feature>
<dbReference type="SUPFAM" id="SSF88697">
    <property type="entry name" value="PUA domain-like"/>
    <property type="match status" value="1"/>
</dbReference>
<evidence type="ECO:0000259" key="4">
    <source>
        <dbReference type="Pfam" id="PF01878"/>
    </source>
</evidence>
<sequence>MPPRKRSAPSTGHAEESAPKRRSLRQAASKGQQEPEPLPKTKTNPSKKPVKAAVEKEQDSKTKSSPKQPKSKAPATAKSKQVSKKQGNDTQSNTRAPSEDPAIDSIPTTNPDAPKHDGQWFWLMKAEPETRIENGVDVKFSIDDLKSKTEPEGWDARNNMRNMNAGDLAFFYASNCKEPGIVGVMEIVKEFSEDRSARRPGAPYYDPKSTKEKPIWDLVHVEFRKKFAVPIGLKELRELGKAGGPLEMMQLLKQSRLSVSKVSSDEWEFLCKLADEKASDAGLEHEDSGK</sequence>
<feature type="compositionally biased region" description="Low complexity" evidence="3">
    <location>
        <begin position="63"/>
        <end position="80"/>
    </location>
</feature>
<gene>
    <name evidence="5" type="ORF">QYS62_003028</name>
</gene>
<dbReference type="InterPro" id="IPR015947">
    <property type="entry name" value="PUA-like_sf"/>
</dbReference>
<dbReference type="PANTHER" id="PTHR14087:SF7">
    <property type="entry name" value="THYMOCYTE NUCLEAR PROTEIN 1"/>
    <property type="match status" value="1"/>
</dbReference>
<dbReference type="PANTHER" id="PTHR14087">
    <property type="entry name" value="THYMOCYTE NUCLEAR PROTEIN 1"/>
    <property type="match status" value="1"/>
</dbReference>
<dbReference type="Gene3D" id="3.10.590.10">
    <property type="entry name" value="ph1033 like domains"/>
    <property type="match status" value="1"/>
</dbReference>
<dbReference type="InterPro" id="IPR047197">
    <property type="entry name" value="THYN1-like_EVE"/>
</dbReference>
<dbReference type="CDD" id="cd21133">
    <property type="entry name" value="EVE"/>
    <property type="match status" value="1"/>
</dbReference>
<evidence type="ECO:0000313" key="6">
    <source>
        <dbReference type="Proteomes" id="UP001489902"/>
    </source>
</evidence>
<evidence type="ECO:0000256" key="1">
    <source>
        <dbReference type="ARBA" id="ARBA00004123"/>
    </source>
</evidence>
<dbReference type="InterPro" id="IPR052181">
    <property type="entry name" value="5hmC_binding"/>
</dbReference>
<keyword evidence="2" id="KW-0539">Nucleus</keyword>
<dbReference type="Proteomes" id="UP001489902">
    <property type="component" value="Chromosome 1"/>
</dbReference>
<evidence type="ECO:0000313" key="5">
    <source>
        <dbReference type="EMBL" id="WZH42060.1"/>
    </source>
</evidence>
<dbReference type="InterPro" id="IPR002740">
    <property type="entry name" value="EVE_domain"/>
</dbReference>
<proteinExistence type="predicted"/>
<dbReference type="Pfam" id="PF01878">
    <property type="entry name" value="EVE"/>
    <property type="match status" value="1"/>
</dbReference>
<accession>A0ABZ2WP66</accession>
<comment type="subcellular location">
    <subcellularLocation>
        <location evidence="1">Nucleus</location>
    </subcellularLocation>
</comment>
<feature type="domain" description="EVE" evidence="4">
    <location>
        <begin position="121"/>
        <end position="273"/>
    </location>
</feature>
<protein>
    <submittedName>
        <fullName evidence="5">Thymocyte nuclear protein 1</fullName>
    </submittedName>
</protein>
<evidence type="ECO:0000256" key="2">
    <source>
        <dbReference type="ARBA" id="ARBA00023242"/>
    </source>
</evidence>
<keyword evidence="6" id="KW-1185">Reference proteome</keyword>